<gene>
    <name evidence="1" type="ORF">THOM_1227</name>
</gene>
<dbReference type="HOGENOM" id="CLU_2924355_0_0_1"/>
<organism evidence="1 2">
    <name type="scientific">Trachipleistophora hominis</name>
    <name type="common">Microsporidian parasite</name>
    <dbReference type="NCBI Taxonomy" id="72359"/>
    <lineage>
        <taxon>Eukaryota</taxon>
        <taxon>Fungi</taxon>
        <taxon>Fungi incertae sedis</taxon>
        <taxon>Microsporidia</taxon>
        <taxon>Pleistophoridae</taxon>
        <taxon>Trachipleistophora</taxon>
    </lineage>
</organism>
<dbReference type="EMBL" id="JH993921">
    <property type="protein sequence ID" value="ELQ75814.1"/>
    <property type="molecule type" value="Genomic_DNA"/>
</dbReference>
<dbReference type="Proteomes" id="UP000011185">
    <property type="component" value="Unassembled WGS sequence"/>
</dbReference>
<accession>L7JWL4</accession>
<name>L7JWL4_TRAHO</name>
<reference evidence="1 2" key="1">
    <citation type="journal article" date="2012" name="PLoS Pathog.">
        <title>The genome of the obligate intracellular parasite Trachipleistophora hominis: new insights into microsporidian genome dynamics and reductive evolution.</title>
        <authorList>
            <person name="Heinz E."/>
            <person name="Williams T.A."/>
            <person name="Nakjang S."/>
            <person name="Noel C.J."/>
            <person name="Swan D.C."/>
            <person name="Goldberg A.V."/>
            <person name="Harris S.R."/>
            <person name="Weinmaier T."/>
            <person name="Markert S."/>
            <person name="Becher D."/>
            <person name="Bernhardt J."/>
            <person name="Dagan T."/>
            <person name="Hacker C."/>
            <person name="Lucocq J.M."/>
            <person name="Schweder T."/>
            <person name="Rattei T."/>
            <person name="Hall N."/>
            <person name="Hirt R.P."/>
            <person name="Embley T.M."/>
        </authorList>
    </citation>
    <scope>NUCLEOTIDE SEQUENCE [LARGE SCALE GENOMIC DNA]</scope>
</reference>
<evidence type="ECO:0000313" key="1">
    <source>
        <dbReference type="EMBL" id="ELQ75814.1"/>
    </source>
</evidence>
<keyword evidence="2" id="KW-1185">Reference proteome</keyword>
<proteinExistence type="predicted"/>
<dbReference type="VEuPathDB" id="MicrosporidiaDB:THOM_1227"/>
<evidence type="ECO:0000313" key="2">
    <source>
        <dbReference type="Proteomes" id="UP000011185"/>
    </source>
</evidence>
<dbReference type="InParanoid" id="L7JWL4"/>
<protein>
    <submittedName>
        <fullName evidence="1">Uncharacterized protein</fullName>
    </submittedName>
</protein>
<dbReference type="AlphaFoldDB" id="L7JWL4"/>
<sequence>MTRHFNFTKRICNQSRSQKIHPGLESILANANKPIILRDYQEDAAEAVLSKLPTVCENLLW</sequence>